<dbReference type="Proteomes" id="UP000266673">
    <property type="component" value="Unassembled WGS sequence"/>
</dbReference>
<dbReference type="InterPro" id="IPR011990">
    <property type="entry name" value="TPR-like_helical_dom_sf"/>
</dbReference>
<protein>
    <submittedName>
        <fullName evidence="2">Kinase-like domain-containing protein</fullName>
    </submittedName>
</protein>
<dbReference type="InterPro" id="IPR001245">
    <property type="entry name" value="Ser-Thr/Tyr_kinase_cat_dom"/>
</dbReference>
<sequence>MHKRDQVTNYLFVVLLLQKMSGENSDGKIVFAECEKALETGDDEGIYWLGYCYEFGIGTEKHWLKAFIHYQMAAMMGHPRAIYQMVFICYNFGIGIKKNESKASKWFKKYNNYRVFLVKFNREIEHGKCTNCNEYNTSYAWCQTCNPDIITQGWTSGNKIIDNYIKECQLRTDRLHYLIEWIPFDRLEHIKKIGEGGFGSVFSATWLDYIIGFDDKRIFREPEIVALKTLKHIDDNLNFLKEGNLHEYLVENFINLNWKVKLKLLKDIAVGLLINIHEEGLIHSDFHSGNILQDDDKGAEFIRSYISDLGLSKRLNENNSKEILSGESKFTQAADIYSFGVIMAEMSTGRRPFYGRDFDAHLAIEIYNGLRPDFSPGTPDCYIKLARQCMSLKLQERPDFEIVCDTIIRWYELIKDADDVTEHEIKPIKNFDDYDDEDVDFDDNDDVTDHEIKKQFLDADRIDKTLPSKRPDHMYISKPINTREISSKLQMYK</sequence>
<dbReference type="Pfam" id="PF08238">
    <property type="entry name" value="Sel1"/>
    <property type="match status" value="2"/>
</dbReference>
<dbReference type="GO" id="GO:0005524">
    <property type="term" value="F:ATP binding"/>
    <property type="evidence" value="ECO:0007669"/>
    <property type="project" value="InterPro"/>
</dbReference>
<keyword evidence="2" id="KW-0808">Transferase</keyword>
<evidence type="ECO:0000259" key="1">
    <source>
        <dbReference type="PROSITE" id="PS50011"/>
    </source>
</evidence>
<feature type="domain" description="Protein kinase" evidence="1">
    <location>
        <begin position="187"/>
        <end position="414"/>
    </location>
</feature>
<name>A0A397V3D1_9GLOM</name>
<keyword evidence="3" id="KW-1185">Reference proteome</keyword>
<dbReference type="Pfam" id="PF07714">
    <property type="entry name" value="PK_Tyr_Ser-Thr"/>
    <property type="match status" value="1"/>
</dbReference>
<dbReference type="STRING" id="44941.A0A397V3D1"/>
<keyword evidence="2" id="KW-0418">Kinase</keyword>
<comment type="caution">
    <text evidence="2">The sequence shown here is derived from an EMBL/GenBank/DDBJ whole genome shotgun (WGS) entry which is preliminary data.</text>
</comment>
<dbReference type="GO" id="GO:0004674">
    <property type="term" value="F:protein serine/threonine kinase activity"/>
    <property type="evidence" value="ECO:0007669"/>
    <property type="project" value="TreeGrafter"/>
</dbReference>
<dbReference type="SUPFAM" id="SSF56112">
    <property type="entry name" value="Protein kinase-like (PK-like)"/>
    <property type="match status" value="1"/>
</dbReference>
<dbReference type="PANTHER" id="PTHR44329">
    <property type="entry name" value="SERINE/THREONINE-PROTEIN KINASE TNNI3K-RELATED"/>
    <property type="match status" value="1"/>
</dbReference>
<accession>A0A397V3D1</accession>
<reference evidence="2 3" key="1">
    <citation type="submission" date="2018-06" db="EMBL/GenBank/DDBJ databases">
        <title>Comparative genomics reveals the genomic features of Rhizophagus irregularis, R. cerebriforme, R. diaphanum and Gigaspora rosea, and their symbiotic lifestyle signature.</title>
        <authorList>
            <person name="Morin E."/>
            <person name="San Clemente H."/>
            <person name="Chen E.C.H."/>
            <person name="De La Providencia I."/>
            <person name="Hainaut M."/>
            <person name="Kuo A."/>
            <person name="Kohler A."/>
            <person name="Murat C."/>
            <person name="Tang N."/>
            <person name="Roy S."/>
            <person name="Loubradou J."/>
            <person name="Henrissat B."/>
            <person name="Grigoriev I.V."/>
            <person name="Corradi N."/>
            <person name="Roux C."/>
            <person name="Martin F.M."/>
        </authorList>
    </citation>
    <scope>NUCLEOTIDE SEQUENCE [LARGE SCALE GENOMIC DNA]</scope>
    <source>
        <strain evidence="2 3">DAOM 194757</strain>
    </source>
</reference>
<dbReference type="InterPro" id="IPR006597">
    <property type="entry name" value="Sel1-like"/>
</dbReference>
<dbReference type="Gene3D" id="1.25.40.10">
    <property type="entry name" value="Tetratricopeptide repeat domain"/>
    <property type="match status" value="1"/>
</dbReference>
<dbReference type="InterPro" id="IPR011009">
    <property type="entry name" value="Kinase-like_dom_sf"/>
</dbReference>
<proteinExistence type="predicted"/>
<dbReference type="Gene3D" id="1.10.510.10">
    <property type="entry name" value="Transferase(Phosphotransferase) domain 1"/>
    <property type="match status" value="1"/>
</dbReference>
<dbReference type="EMBL" id="QKWP01000889">
    <property type="protein sequence ID" value="RIB13816.1"/>
    <property type="molecule type" value="Genomic_DNA"/>
</dbReference>
<organism evidence="2 3">
    <name type="scientific">Gigaspora rosea</name>
    <dbReference type="NCBI Taxonomy" id="44941"/>
    <lineage>
        <taxon>Eukaryota</taxon>
        <taxon>Fungi</taxon>
        <taxon>Fungi incertae sedis</taxon>
        <taxon>Mucoromycota</taxon>
        <taxon>Glomeromycotina</taxon>
        <taxon>Glomeromycetes</taxon>
        <taxon>Diversisporales</taxon>
        <taxon>Gigasporaceae</taxon>
        <taxon>Gigaspora</taxon>
    </lineage>
</organism>
<evidence type="ECO:0000313" key="3">
    <source>
        <dbReference type="Proteomes" id="UP000266673"/>
    </source>
</evidence>
<evidence type="ECO:0000313" key="2">
    <source>
        <dbReference type="EMBL" id="RIB13816.1"/>
    </source>
</evidence>
<dbReference type="AlphaFoldDB" id="A0A397V3D1"/>
<dbReference type="InterPro" id="IPR051681">
    <property type="entry name" value="Ser/Thr_Kinases-Pseudokinases"/>
</dbReference>
<dbReference type="SUPFAM" id="SSF81901">
    <property type="entry name" value="HCP-like"/>
    <property type="match status" value="1"/>
</dbReference>
<dbReference type="SMART" id="SM00671">
    <property type="entry name" value="SEL1"/>
    <property type="match status" value="2"/>
</dbReference>
<gene>
    <name evidence="2" type="ORF">C2G38_2248629</name>
</gene>
<dbReference type="PROSITE" id="PS50011">
    <property type="entry name" value="PROTEIN_KINASE_DOM"/>
    <property type="match status" value="1"/>
</dbReference>
<dbReference type="InterPro" id="IPR000719">
    <property type="entry name" value="Prot_kinase_dom"/>
</dbReference>